<dbReference type="Proteomes" id="UP000587462">
    <property type="component" value="Unassembled WGS sequence"/>
</dbReference>
<dbReference type="SMART" id="SM00822">
    <property type="entry name" value="PKS_KR"/>
    <property type="match status" value="1"/>
</dbReference>
<protein>
    <submittedName>
        <fullName evidence="4">SDR family oxidoreductase</fullName>
    </submittedName>
</protein>
<comment type="caution">
    <text evidence="4">The sequence shown here is derived from an EMBL/GenBank/DDBJ whole genome shotgun (WGS) entry which is preliminary data.</text>
</comment>
<dbReference type="InterPro" id="IPR002347">
    <property type="entry name" value="SDR_fam"/>
</dbReference>
<evidence type="ECO:0000256" key="2">
    <source>
        <dbReference type="ARBA" id="ARBA00023002"/>
    </source>
</evidence>
<dbReference type="PRINTS" id="PR00081">
    <property type="entry name" value="GDHRDH"/>
</dbReference>
<dbReference type="GO" id="GO:0016616">
    <property type="term" value="F:oxidoreductase activity, acting on the CH-OH group of donors, NAD or NADP as acceptor"/>
    <property type="evidence" value="ECO:0007669"/>
    <property type="project" value="TreeGrafter"/>
</dbReference>
<reference evidence="4 5" key="1">
    <citation type="submission" date="2020-04" db="EMBL/GenBank/DDBJ databases">
        <title>Draft Genome Sequence of Streptomyces morookaense DSM 40503, an 8-azaguanine-producing strain.</title>
        <authorList>
            <person name="Qi J."/>
            <person name="Gao J.-M."/>
        </authorList>
    </citation>
    <scope>NUCLEOTIDE SEQUENCE [LARGE SCALE GENOMIC DNA]</scope>
    <source>
        <strain evidence="4 5">DSM 40503</strain>
    </source>
</reference>
<dbReference type="RefSeq" id="WP_171079292.1">
    <property type="nucleotide sequence ID" value="NZ_BNBU01000003.1"/>
</dbReference>
<evidence type="ECO:0000256" key="1">
    <source>
        <dbReference type="ARBA" id="ARBA00006484"/>
    </source>
</evidence>
<proteinExistence type="inferred from homology"/>
<sequence length="250" mass="26245">MAISLKGRRALVTGGSRGIGRATVLALAGAGAEVMTCHRQPGGHAESLRRELAALPGTHHVVRADLSDPGQAGQLARCAADAFGHLDVLVNNAGVIHQVPYPGLTPGEWQRTVATGLTAPYLLVQQCLPLLRPGASVIGIGSRAVDIGVPGRAHYTAVKAALTGLTRSLARELGPQGIRVNMIAPGIVETETWRELPDEQQEAMRRRYADLIALGRTGRPDEVAHAVLWLASDLARYVTGCTVAVDGGLC</sequence>
<evidence type="ECO:0000313" key="5">
    <source>
        <dbReference type="Proteomes" id="UP000587462"/>
    </source>
</evidence>
<keyword evidence="5" id="KW-1185">Reference proteome</keyword>
<dbReference type="Pfam" id="PF13561">
    <property type="entry name" value="adh_short_C2"/>
    <property type="match status" value="1"/>
</dbReference>
<organism evidence="4 5">
    <name type="scientific">Streptomyces morookaense</name>
    <name type="common">Streptoverticillium morookaense</name>
    <dbReference type="NCBI Taxonomy" id="1970"/>
    <lineage>
        <taxon>Bacteria</taxon>
        <taxon>Bacillati</taxon>
        <taxon>Actinomycetota</taxon>
        <taxon>Actinomycetes</taxon>
        <taxon>Kitasatosporales</taxon>
        <taxon>Streptomycetaceae</taxon>
        <taxon>Streptomyces</taxon>
    </lineage>
</organism>
<evidence type="ECO:0000259" key="3">
    <source>
        <dbReference type="SMART" id="SM00822"/>
    </source>
</evidence>
<dbReference type="PANTHER" id="PTHR42760">
    <property type="entry name" value="SHORT-CHAIN DEHYDROGENASES/REDUCTASES FAMILY MEMBER"/>
    <property type="match status" value="1"/>
</dbReference>
<name>A0A7Y7B1X0_STRMO</name>
<gene>
    <name evidence="4" type="ORF">HG542_07515</name>
</gene>
<dbReference type="CDD" id="cd05233">
    <property type="entry name" value="SDR_c"/>
    <property type="match status" value="1"/>
</dbReference>
<dbReference type="AlphaFoldDB" id="A0A7Y7B1X0"/>
<dbReference type="EMBL" id="JABBXF010000012">
    <property type="protein sequence ID" value="NVK77510.1"/>
    <property type="molecule type" value="Genomic_DNA"/>
</dbReference>
<accession>A0A7Y7B1X0</accession>
<comment type="similarity">
    <text evidence="1">Belongs to the short-chain dehydrogenases/reductases (SDR) family.</text>
</comment>
<keyword evidence="2" id="KW-0560">Oxidoreductase</keyword>
<feature type="domain" description="Ketoreductase" evidence="3">
    <location>
        <begin position="8"/>
        <end position="196"/>
    </location>
</feature>
<dbReference type="Gene3D" id="3.40.50.720">
    <property type="entry name" value="NAD(P)-binding Rossmann-like Domain"/>
    <property type="match status" value="1"/>
</dbReference>
<evidence type="ECO:0000313" key="4">
    <source>
        <dbReference type="EMBL" id="NVK77510.1"/>
    </source>
</evidence>
<dbReference type="SUPFAM" id="SSF51735">
    <property type="entry name" value="NAD(P)-binding Rossmann-fold domains"/>
    <property type="match status" value="1"/>
</dbReference>
<dbReference type="PANTHER" id="PTHR42760:SF133">
    <property type="entry name" value="3-OXOACYL-[ACYL-CARRIER-PROTEIN] REDUCTASE"/>
    <property type="match status" value="1"/>
</dbReference>
<dbReference type="FunFam" id="3.40.50.720:FF:000084">
    <property type="entry name" value="Short-chain dehydrogenase reductase"/>
    <property type="match status" value="1"/>
</dbReference>
<dbReference type="InterPro" id="IPR057326">
    <property type="entry name" value="KR_dom"/>
</dbReference>
<dbReference type="PRINTS" id="PR00080">
    <property type="entry name" value="SDRFAMILY"/>
</dbReference>
<dbReference type="InterPro" id="IPR036291">
    <property type="entry name" value="NAD(P)-bd_dom_sf"/>
</dbReference>